<organism evidence="1 2">
    <name type="scientific">Escherichia coli</name>
    <dbReference type="NCBI Taxonomy" id="562"/>
    <lineage>
        <taxon>Bacteria</taxon>
        <taxon>Pseudomonadati</taxon>
        <taxon>Pseudomonadota</taxon>
        <taxon>Gammaproteobacteria</taxon>
        <taxon>Enterobacterales</taxon>
        <taxon>Enterobacteriaceae</taxon>
        <taxon>Escherichia</taxon>
    </lineage>
</organism>
<name>A0A376WT98_ECOLX</name>
<accession>A0A376WT98</accession>
<sequence>MARDQVTEFKSFPMTFALHSTFNQSSSSLASLLGFSFLFELRSKDAFTSFPVPSRPTELIQFPSANIADAMRFNSITPEEQEQQTTAYLKALLAEPAKYDPLTWTAQDRITALWWIFTGSRETPVETFTYTCKHCGKSIITIAI</sequence>
<dbReference type="EMBL" id="UGDC01000001">
    <property type="protein sequence ID" value="STJ52150.1"/>
    <property type="molecule type" value="Genomic_DNA"/>
</dbReference>
<proteinExistence type="predicted"/>
<dbReference type="Proteomes" id="UP000254785">
    <property type="component" value="Unassembled WGS sequence"/>
</dbReference>
<protein>
    <submittedName>
        <fullName evidence="1">Putative morphogenetic protein</fullName>
    </submittedName>
</protein>
<evidence type="ECO:0000313" key="2">
    <source>
        <dbReference type="Proteomes" id="UP000254785"/>
    </source>
</evidence>
<dbReference type="AlphaFoldDB" id="A0A376WT98"/>
<gene>
    <name evidence="1" type="ORF">NCTC9117_00136</name>
</gene>
<reference evidence="1 2" key="1">
    <citation type="submission" date="2018-06" db="EMBL/GenBank/DDBJ databases">
        <authorList>
            <consortium name="Pathogen Informatics"/>
            <person name="Doyle S."/>
        </authorList>
    </citation>
    <scope>NUCLEOTIDE SEQUENCE [LARGE SCALE GENOMIC DNA]</scope>
    <source>
        <strain evidence="1 2">NCTC9117</strain>
    </source>
</reference>
<evidence type="ECO:0000313" key="1">
    <source>
        <dbReference type="EMBL" id="STJ52150.1"/>
    </source>
</evidence>